<dbReference type="OrthoDB" id="278212at2759"/>
<feature type="region of interest" description="Disordered" evidence="1">
    <location>
        <begin position="49"/>
        <end position="75"/>
    </location>
</feature>
<evidence type="ECO:0000313" key="2">
    <source>
        <dbReference type="EMBL" id="RNF12755.1"/>
    </source>
</evidence>
<sequence>MRRVLVSAALFAIQKAPPIRRCAPSVTAAATISPLVAMEQRRLASHTALADVTRRELDDEQQRSGKPEKPEVPAGWKLERKPGEMLFTMSKTYEDEEILIRFLGNDTESEDDIAFEFLTFVTSKGKSLMCNMAFQDGGVVMRTISFIKDAKLALDESPEASRKRQRLYEGPQLDDLDVDLIDALTSYFNERGLTEELCKFMDEYGIWAEQAEYEDWLSEINRFVS</sequence>
<name>A0A422P4Z7_TRYRA</name>
<dbReference type="Pfam" id="PF02330">
    <property type="entry name" value="MAM33"/>
    <property type="match status" value="1"/>
</dbReference>
<protein>
    <submittedName>
        <fullName evidence="2">p22 protein</fullName>
    </submittedName>
</protein>
<dbReference type="Proteomes" id="UP000283634">
    <property type="component" value="Unassembled WGS sequence"/>
</dbReference>
<dbReference type="Gene3D" id="3.10.280.10">
    <property type="entry name" value="Mitochondrial glycoprotein"/>
    <property type="match status" value="1"/>
</dbReference>
<comment type="caution">
    <text evidence="2">The sequence shown here is derived from an EMBL/GenBank/DDBJ whole genome shotgun (WGS) entry which is preliminary data.</text>
</comment>
<dbReference type="PANTHER" id="PTHR10826:SF1">
    <property type="entry name" value="COMPLEMENT COMPONENT 1 Q SUBCOMPONENT-BINDING PROTEIN, MITOCHONDRIAL"/>
    <property type="match status" value="1"/>
</dbReference>
<dbReference type="RefSeq" id="XP_029242945.1">
    <property type="nucleotide sequence ID" value="XM_029377202.1"/>
</dbReference>
<proteinExistence type="predicted"/>
<dbReference type="VEuPathDB" id="TriTrypDB:TRSC58_05297"/>
<evidence type="ECO:0000256" key="1">
    <source>
        <dbReference type="SAM" id="MobiDB-lite"/>
    </source>
</evidence>
<dbReference type="InterPro" id="IPR036561">
    <property type="entry name" value="MAM33_sf"/>
</dbReference>
<evidence type="ECO:0000313" key="3">
    <source>
        <dbReference type="Proteomes" id="UP000283634"/>
    </source>
</evidence>
<dbReference type="GeneID" id="40324043"/>
<dbReference type="OMA" id="WLSTMNK"/>
<keyword evidence="3" id="KW-1185">Reference proteome</keyword>
<dbReference type="AlphaFoldDB" id="A0A422P4Z7"/>
<dbReference type="InterPro" id="IPR003428">
    <property type="entry name" value="MAM33"/>
</dbReference>
<feature type="compositionally biased region" description="Basic and acidic residues" evidence="1">
    <location>
        <begin position="52"/>
        <end position="75"/>
    </location>
</feature>
<accession>A0A422P4Z7</accession>
<dbReference type="PANTHER" id="PTHR10826">
    <property type="entry name" value="COMPLEMENT COMPONENT 1"/>
    <property type="match status" value="1"/>
</dbReference>
<dbReference type="GO" id="GO:0005759">
    <property type="term" value="C:mitochondrial matrix"/>
    <property type="evidence" value="ECO:0007669"/>
    <property type="project" value="InterPro"/>
</dbReference>
<dbReference type="SUPFAM" id="SSF54529">
    <property type="entry name" value="Mitochondrial glycoprotein MAM33-like"/>
    <property type="match status" value="1"/>
</dbReference>
<gene>
    <name evidence="2" type="ORF">TraAM80_00110</name>
</gene>
<organism evidence="2 3">
    <name type="scientific">Trypanosoma rangeli</name>
    <dbReference type="NCBI Taxonomy" id="5698"/>
    <lineage>
        <taxon>Eukaryota</taxon>
        <taxon>Discoba</taxon>
        <taxon>Euglenozoa</taxon>
        <taxon>Kinetoplastea</taxon>
        <taxon>Metakinetoplastina</taxon>
        <taxon>Trypanosomatida</taxon>
        <taxon>Trypanosomatidae</taxon>
        <taxon>Trypanosoma</taxon>
        <taxon>Herpetosoma</taxon>
    </lineage>
</organism>
<dbReference type="EMBL" id="MKGL01000002">
    <property type="protein sequence ID" value="RNF12755.1"/>
    <property type="molecule type" value="Genomic_DNA"/>
</dbReference>
<reference evidence="2 3" key="1">
    <citation type="journal article" date="2018" name="BMC Genomics">
        <title>Genomic comparison of Trypanosoma conorhini and Trypanosoma rangeli to Trypanosoma cruzi strains of high and low virulence.</title>
        <authorList>
            <person name="Bradwell K.R."/>
            <person name="Koparde V.N."/>
            <person name="Matveyev A.V."/>
            <person name="Serrano M.G."/>
            <person name="Alves J.M."/>
            <person name="Parikh H."/>
            <person name="Huang B."/>
            <person name="Lee V."/>
            <person name="Espinosa-Alvarez O."/>
            <person name="Ortiz P.A."/>
            <person name="Costa-Martins A.G."/>
            <person name="Teixeira M.M."/>
            <person name="Buck G.A."/>
        </authorList>
    </citation>
    <scope>NUCLEOTIDE SEQUENCE [LARGE SCALE GENOMIC DNA]</scope>
    <source>
        <strain evidence="2 3">AM80</strain>
    </source>
</reference>